<dbReference type="InterPro" id="IPR020823">
    <property type="entry name" value="Cell_div_FtsA"/>
</dbReference>
<reference evidence="8" key="1">
    <citation type="submission" date="2017-09" db="EMBL/GenBank/DDBJ databases">
        <title>Depth-based differentiation of microbial function through sediment-hosted aquifers and enrichment of novel symbionts in the deep terrestrial subsurface.</title>
        <authorList>
            <person name="Probst A.J."/>
            <person name="Ladd B."/>
            <person name="Jarett J.K."/>
            <person name="Geller-Mcgrath D.E."/>
            <person name="Sieber C.M.K."/>
            <person name="Emerson J.B."/>
            <person name="Anantharaman K."/>
            <person name="Thomas B.C."/>
            <person name="Malmstrom R."/>
            <person name="Stieglmeier M."/>
            <person name="Klingl A."/>
            <person name="Woyke T."/>
            <person name="Ryan C.M."/>
            <person name="Banfield J.F."/>
        </authorList>
    </citation>
    <scope>NUCLEOTIDE SEQUENCE [LARGE SCALE GENOMIC DNA]</scope>
</reference>
<dbReference type="Gene3D" id="3.30.420.40">
    <property type="match status" value="2"/>
</dbReference>
<dbReference type="AlphaFoldDB" id="A0A2M7B8K6"/>
<dbReference type="SUPFAM" id="SSF53067">
    <property type="entry name" value="Actin-like ATPase domain"/>
    <property type="match status" value="2"/>
</dbReference>
<comment type="similarity">
    <text evidence="5">Belongs to the FtsA/MreB family.</text>
</comment>
<protein>
    <recommendedName>
        <fullName evidence="5">Cell division protein FtsA</fullName>
    </recommendedName>
</protein>
<evidence type="ECO:0000313" key="7">
    <source>
        <dbReference type="EMBL" id="PIU99398.1"/>
    </source>
</evidence>
<comment type="function">
    <text evidence="5">Cell division protein that is involved in the assembly of the Z ring. May serve as a membrane anchor for the Z ring.</text>
</comment>
<evidence type="ECO:0000256" key="3">
    <source>
        <dbReference type="ARBA" id="ARBA00023136"/>
    </source>
</evidence>
<dbReference type="GO" id="GO:0032153">
    <property type="term" value="C:cell division site"/>
    <property type="evidence" value="ECO:0007669"/>
    <property type="project" value="UniProtKB-UniRule"/>
</dbReference>
<dbReference type="Gene3D" id="3.30.1490.110">
    <property type="match status" value="1"/>
</dbReference>
<proteinExistence type="inferred from homology"/>
<evidence type="ECO:0000256" key="4">
    <source>
        <dbReference type="ARBA" id="ARBA00023306"/>
    </source>
</evidence>
<dbReference type="HAMAP" id="MF_02033">
    <property type="entry name" value="FtsA"/>
    <property type="match status" value="1"/>
</dbReference>
<comment type="caution">
    <text evidence="7">The sequence shown here is derived from an EMBL/GenBank/DDBJ whole genome shotgun (WGS) entry which is preliminary data.</text>
</comment>
<keyword evidence="1 5" id="KW-1003">Cell membrane</keyword>
<keyword evidence="3 5" id="KW-0472">Membrane</keyword>
<dbReference type="InterPro" id="IPR003494">
    <property type="entry name" value="SHS2_FtsA"/>
</dbReference>
<dbReference type="PIRSF" id="PIRSF003101">
    <property type="entry name" value="FtsA"/>
    <property type="match status" value="1"/>
</dbReference>
<name>A0A2M7B8K6_9BACT</name>
<dbReference type="CDD" id="cd24048">
    <property type="entry name" value="ASKHA_NBD_FtsA"/>
    <property type="match status" value="1"/>
</dbReference>
<evidence type="ECO:0000313" key="8">
    <source>
        <dbReference type="Proteomes" id="UP000228561"/>
    </source>
</evidence>
<evidence type="ECO:0000259" key="6">
    <source>
        <dbReference type="SMART" id="SM00842"/>
    </source>
</evidence>
<dbReference type="InterPro" id="IPR043129">
    <property type="entry name" value="ATPase_NBD"/>
</dbReference>
<comment type="subunit">
    <text evidence="5">Self-interacts. Interacts with FtsZ.</text>
</comment>
<organism evidence="7 8">
    <name type="scientific">Candidatus Tagabacteria bacterium CG03_land_8_20_14_0_80_41_22</name>
    <dbReference type="NCBI Taxonomy" id="1975020"/>
    <lineage>
        <taxon>Bacteria</taxon>
        <taxon>Candidatus Tagaibacteriota</taxon>
    </lineage>
</organism>
<dbReference type="Pfam" id="PF14450">
    <property type="entry name" value="FtsA"/>
    <property type="match status" value="1"/>
</dbReference>
<dbReference type="InterPro" id="IPR050696">
    <property type="entry name" value="FtsA/MreB"/>
</dbReference>
<keyword evidence="4 5" id="KW-0131">Cell cycle</keyword>
<evidence type="ECO:0000256" key="1">
    <source>
        <dbReference type="ARBA" id="ARBA00022475"/>
    </source>
</evidence>
<gene>
    <name evidence="5 7" type="primary">ftsA</name>
    <name evidence="7" type="ORF">COS58_02605</name>
</gene>
<dbReference type="Proteomes" id="UP000228561">
    <property type="component" value="Unassembled WGS sequence"/>
</dbReference>
<evidence type="ECO:0000256" key="5">
    <source>
        <dbReference type="HAMAP-Rule" id="MF_02033"/>
    </source>
</evidence>
<dbReference type="NCBIfam" id="TIGR01174">
    <property type="entry name" value="ftsA"/>
    <property type="match status" value="1"/>
</dbReference>
<comment type="subcellular location">
    <subcellularLocation>
        <location evidence="5">Cell membrane</location>
        <topology evidence="5">Peripheral membrane protein</topology>
        <orientation evidence="5">Cytoplasmic side</orientation>
    </subcellularLocation>
    <text evidence="5">Localizes to the Z ring in an FtsZ-dependent manner. Targeted to the membrane through a conserved C-terminal amphipathic helix.</text>
</comment>
<evidence type="ECO:0000256" key="2">
    <source>
        <dbReference type="ARBA" id="ARBA00022618"/>
    </source>
</evidence>
<keyword evidence="2 5" id="KW-0132">Cell division</keyword>
<dbReference type="EMBL" id="PEVG01000033">
    <property type="protein sequence ID" value="PIU99398.1"/>
    <property type="molecule type" value="Genomic_DNA"/>
</dbReference>
<dbReference type="Pfam" id="PF02491">
    <property type="entry name" value="SHS2_FTSA"/>
    <property type="match status" value="1"/>
</dbReference>
<feature type="domain" description="SHS2" evidence="6">
    <location>
        <begin position="21"/>
        <end position="210"/>
    </location>
</feature>
<sequence length="394" mass="42458">MVLKWKSRKENCLKNMARGIVIGIDAGTSAIKIVIAEKRLPNELHILGTIQKASSGLRHGYVINSDAVTDAISKTIKEAEHISALAVKHAYLSIGGVKLEAAKSKGTIVVSRADNEVTEADIKRAITQAESNLAPIINRSIIHTIPLFYKVDGEMVLGQPAGMKGEKLEAEVLFVTSLNQHLSALVKSAEMADINVDDIYAAPVAAGYAVLDKHQKEVGVVLIDIGAETTSMAVFEEGSLLSLAVFPFGSANITNDIALGLKISLEEAEQLKFNYVSDNQKRKLTEIIEARLDDIFELVGNHLKKIGRNELLPAGVVLIGGGANLIEIENFAKNSLKLPVKIGSPVISLKTHDKQIQNPRWATALGLCVSGEKGPGLKPPSPSSILRWFKSFLP</sequence>
<dbReference type="GO" id="GO:0043093">
    <property type="term" value="P:FtsZ-dependent cytokinesis"/>
    <property type="evidence" value="ECO:0007669"/>
    <property type="project" value="UniProtKB-UniRule"/>
</dbReference>
<accession>A0A2M7B8K6</accession>
<dbReference type="GO" id="GO:0009898">
    <property type="term" value="C:cytoplasmic side of plasma membrane"/>
    <property type="evidence" value="ECO:0007669"/>
    <property type="project" value="UniProtKB-UniRule"/>
</dbReference>
<dbReference type="PANTHER" id="PTHR32432">
    <property type="entry name" value="CELL DIVISION PROTEIN FTSA-RELATED"/>
    <property type="match status" value="1"/>
</dbReference>
<dbReference type="SMART" id="SM00842">
    <property type="entry name" value="FtsA"/>
    <property type="match status" value="1"/>
</dbReference>
<dbReference type="PANTHER" id="PTHR32432:SF4">
    <property type="entry name" value="CELL DIVISION PROTEIN FTSA"/>
    <property type="match status" value="1"/>
</dbReference>